<sequence>MSGINSLHINTATQVNSAEVKNGSTNNWNTNNVKYQNGNAARTKMSSIYIKVLQRRIGTALWRLPVRSPYI</sequence>
<organism evidence="1 2">
    <name type="scientific">Stephania yunnanensis</name>
    <dbReference type="NCBI Taxonomy" id="152371"/>
    <lineage>
        <taxon>Eukaryota</taxon>
        <taxon>Viridiplantae</taxon>
        <taxon>Streptophyta</taxon>
        <taxon>Embryophyta</taxon>
        <taxon>Tracheophyta</taxon>
        <taxon>Spermatophyta</taxon>
        <taxon>Magnoliopsida</taxon>
        <taxon>Ranunculales</taxon>
        <taxon>Menispermaceae</taxon>
        <taxon>Menispermoideae</taxon>
        <taxon>Cissampelideae</taxon>
        <taxon>Stephania</taxon>
    </lineage>
</organism>
<name>A0AAP0IUL4_9MAGN</name>
<evidence type="ECO:0000313" key="2">
    <source>
        <dbReference type="Proteomes" id="UP001420932"/>
    </source>
</evidence>
<dbReference type="EMBL" id="JBBNAF010000008">
    <property type="protein sequence ID" value="KAK9122127.1"/>
    <property type="molecule type" value="Genomic_DNA"/>
</dbReference>
<gene>
    <name evidence="1" type="ORF">Syun_019744</name>
</gene>
<comment type="caution">
    <text evidence="1">The sequence shown here is derived from an EMBL/GenBank/DDBJ whole genome shotgun (WGS) entry which is preliminary data.</text>
</comment>
<reference evidence="1 2" key="1">
    <citation type="submission" date="2024-01" db="EMBL/GenBank/DDBJ databases">
        <title>Genome assemblies of Stephania.</title>
        <authorList>
            <person name="Yang L."/>
        </authorList>
    </citation>
    <scope>NUCLEOTIDE SEQUENCE [LARGE SCALE GENOMIC DNA]</scope>
    <source>
        <strain evidence="1">YNDBR</strain>
        <tissue evidence="1">Leaf</tissue>
    </source>
</reference>
<proteinExistence type="predicted"/>
<dbReference type="AlphaFoldDB" id="A0AAP0IUL4"/>
<evidence type="ECO:0000313" key="1">
    <source>
        <dbReference type="EMBL" id="KAK9122127.1"/>
    </source>
</evidence>
<keyword evidence="2" id="KW-1185">Reference proteome</keyword>
<protein>
    <submittedName>
        <fullName evidence="1">Uncharacterized protein</fullName>
    </submittedName>
</protein>
<accession>A0AAP0IUL4</accession>
<dbReference type="Proteomes" id="UP001420932">
    <property type="component" value="Unassembled WGS sequence"/>
</dbReference>